<dbReference type="AlphaFoldDB" id="A0A5N6KL86"/>
<dbReference type="EMBL" id="VIGI01000001">
    <property type="protein sequence ID" value="KAB8304438.1"/>
    <property type="molecule type" value="Genomic_DNA"/>
</dbReference>
<reference evidence="1 2" key="1">
    <citation type="submission" date="2019-06" db="EMBL/GenBank/DDBJ databases">
        <title>Genome Sequence of the Brown Rot Fungal Pathogen Monilinia laxa.</title>
        <authorList>
            <person name="De Miccolis Angelini R.M."/>
            <person name="Landi L."/>
            <person name="Abate D."/>
            <person name="Pollastro S."/>
            <person name="Romanazzi G."/>
            <person name="Faretra F."/>
        </authorList>
    </citation>
    <scope>NUCLEOTIDE SEQUENCE [LARGE SCALE GENOMIC DNA]</scope>
    <source>
        <strain evidence="1 2">Mlax316</strain>
    </source>
</reference>
<dbReference type="Proteomes" id="UP000326757">
    <property type="component" value="Unassembled WGS sequence"/>
</dbReference>
<accession>A0A5N6KL86</accession>
<name>A0A5N6KL86_MONLA</name>
<proteinExistence type="predicted"/>
<evidence type="ECO:0000313" key="2">
    <source>
        <dbReference type="Proteomes" id="UP000326757"/>
    </source>
</evidence>
<sequence length="74" mass="8665">MGIAYWRGRCDGRHTDSYGDRLHMVVRDGKMYKLTHPLISRATLEIIQVRKGRSFSKINESRDIISEFKIPLFP</sequence>
<organism evidence="1 2">
    <name type="scientific">Monilinia laxa</name>
    <name type="common">Brown rot fungus</name>
    <name type="synonym">Sclerotinia laxa</name>
    <dbReference type="NCBI Taxonomy" id="61186"/>
    <lineage>
        <taxon>Eukaryota</taxon>
        <taxon>Fungi</taxon>
        <taxon>Dikarya</taxon>
        <taxon>Ascomycota</taxon>
        <taxon>Pezizomycotina</taxon>
        <taxon>Leotiomycetes</taxon>
        <taxon>Helotiales</taxon>
        <taxon>Sclerotiniaceae</taxon>
        <taxon>Monilinia</taxon>
    </lineage>
</organism>
<keyword evidence="2" id="KW-1185">Reference proteome</keyword>
<evidence type="ECO:0000313" key="1">
    <source>
        <dbReference type="EMBL" id="KAB8304438.1"/>
    </source>
</evidence>
<gene>
    <name evidence="1" type="ORF">EYC80_003835</name>
</gene>
<comment type="caution">
    <text evidence="1">The sequence shown here is derived from an EMBL/GenBank/DDBJ whole genome shotgun (WGS) entry which is preliminary data.</text>
</comment>
<protein>
    <submittedName>
        <fullName evidence="1">Uncharacterized protein</fullName>
    </submittedName>
</protein>